<dbReference type="Gene3D" id="3.40.50.2300">
    <property type="match status" value="1"/>
</dbReference>
<evidence type="ECO:0000313" key="17">
    <source>
        <dbReference type="Proteomes" id="UP000256845"/>
    </source>
</evidence>
<dbReference type="EC" id="2.7.13.3" evidence="3"/>
<dbReference type="PROSITE" id="PS50109">
    <property type="entry name" value="HIS_KIN"/>
    <property type="match status" value="1"/>
</dbReference>
<evidence type="ECO:0000256" key="2">
    <source>
        <dbReference type="ARBA" id="ARBA00004370"/>
    </source>
</evidence>
<dbReference type="SUPFAM" id="SSF55785">
    <property type="entry name" value="PYP-like sensor domain (PAS domain)"/>
    <property type="match status" value="1"/>
</dbReference>
<dbReference type="SUPFAM" id="SSF47384">
    <property type="entry name" value="Homodimeric domain of signal transducing histidine kinase"/>
    <property type="match status" value="1"/>
</dbReference>
<dbReference type="FunFam" id="3.30.565.10:FF:000010">
    <property type="entry name" value="Sensor histidine kinase RcsC"/>
    <property type="match status" value="1"/>
</dbReference>
<evidence type="ECO:0000256" key="12">
    <source>
        <dbReference type="ARBA" id="ARBA00023136"/>
    </source>
</evidence>
<keyword evidence="5" id="KW-0808">Transferase</keyword>
<evidence type="ECO:0000256" key="1">
    <source>
        <dbReference type="ARBA" id="ARBA00000085"/>
    </source>
</evidence>
<dbReference type="FunFam" id="1.10.287.130:FF:000004">
    <property type="entry name" value="Ethylene receptor 1"/>
    <property type="match status" value="1"/>
</dbReference>
<dbReference type="Gene3D" id="3.30.450.20">
    <property type="entry name" value="PAS domain"/>
    <property type="match status" value="1"/>
</dbReference>
<comment type="caution">
    <text evidence="16">The sequence shown here is derived from an EMBL/GenBank/DDBJ whole genome shotgun (WGS) entry which is preliminary data.</text>
</comment>
<evidence type="ECO:0000256" key="7">
    <source>
        <dbReference type="ARBA" id="ARBA00022741"/>
    </source>
</evidence>
<evidence type="ECO:0000256" key="5">
    <source>
        <dbReference type="ARBA" id="ARBA00022679"/>
    </source>
</evidence>
<evidence type="ECO:0000259" key="14">
    <source>
        <dbReference type="PROSITE" id="PS50109"/>
    </source>
</evidence>
<dbReference type="InterPro" id="IPR036097">
    <property type="entry name" value="HisK_dim/P_sf"/>
</dbReference>
<dbReference type="GO" id="GO:0005524">
    <property type="term" value="F:ATP binding"/>
    <property type="evidence" value="ECO:0007669"/>
    <property type="project" value="UniProtKB-KW"/>
</dbReference>
<dbReference type="InterPro" id="IPR011006">
    <property type="entry name" value="CheY-like_superfamily"/>
</dbReference>
<dbReference type="SUPFAM" id="SSF52172">
    <property type="entry name" value="CheY-like"/>
    <property type="match status" value="1"/>
</dbReference>
<dbReference type="SMART" id="SM00448">
    <property type="entry name" value="REC"/>
    <property type="match status" value="1"/>
</dbReference>
<evidence type="ECO:0000256" key="6">
    <source>
        <dbReference type="ARBA" id="ARBA00022692"/>
    </source>
</evidence>
<dbReference type="PRINTS" id="PR00344">
    <property type="entry name" value="BCTRLSENSOR"/>
</dbReference>
<dbReference type="InterPro" id="IPR001789">
    <property type="entry name" value="Sig_transdc_resp-reg_receiver"/>
</dbReference>
<evidence type="ECO:0000256" key="8">
    <source>
        <dbReference type="ARBA" id="ARBA00022777"/>
    </source>
</evidence>
<dbReference type="SMART" id="SM00388">
    <property type="entry name" value="HisKA"/>
    <property type="match status" value="1"/>
</dbReference>
<dbReference type="Pfam" id="PF02518">
    <property type="entry name" value="HATPase_c"/>
    <property type="match status" value="1"/>
</dbReference>
<feature type="modified residue" description="4-aspartylphosphate" evidence="13">
    <location>
        <position position="564"/>
    </location>
</feature>
<keyword evidence="6" id="KW-0812">Transmembrane</keyword>
<dbReference type="OrthoDB" id="7197814at2"/>
<reference evidence="16 17" key="1">
    <citation type="submission" date="2018-07" db="EMBL/GenBank/DDBJ databases">
        <title>Genomic Encyclopedia of Type Strains, Phase III (KMG-III): the genomes of soil and plant-associated and newly described type strains.</title>
        <authorList>
            <person name="Whitman W."/>
        </authorList>
    </citation>
    <scope>NUCLEOTIDE SEQUENCE [LARGE SCALE GENOMIC DNA]</scope>
    <source>
        <strain evidence="16 17">CECT 8488</strain>
    </source>
</reference>
<keyword evidence="17" id="KW-1185">Reference proteome</keyword>
<dbReference type="Pfam" id="PF13188">
    <property type="entry name" value="PAS_8"/>
    <property type="match status" value="1"/>
</dbReference>
<name>A0A3D9HE57_9PROT</name>
<dbReference type="PANTHER" id="PTHR45339">
    <property type="entry name" value="HYBRID SIGNAL TRANSDUCTION HISTIDINE KINASE J"/>
    <property type="match status" value="1"/>
</dbReference>
<dbReference type="Gene3D" id="3.30.565.10">
    <property type="entry name" value="Histidine kinase-like ATPase, C-terminal domain"/>
    <property type="match status" value="1"/>
</dbReference>
<dbReference type="InterPro" id="IPR003594">
    <property type="entry name" value="HATPase_dom"/>
</dbReference>
<dbReference type="AlphaFoldDB" id="A0A3D9HE57"/>
<evidence type="ECO:0000256" key="3">
    <source>
        <dbReference type="ARBA" id="ARBA00012438"/>
    </source>
</evidence>
<dbReference type="GO" id="GO:0000155">
    <property type="term" value="F:phosphorelay sensor kinase activity"/>
    <property type="evidence" value="ECO:0007669"/>
    <property type="project" value="InterPro"/>
</dbReference>
<dbReference type="Pfam" id="PF00512">
    <property type="entry name" value="HisKA"/>
    <property type="match status" value="1"/>
</dbReference>
<dbReference type="GO" id="GO:0016020">
    <property type="term" value="C:membrane"/>
    <property type="evidence" value="ECO:0007669"/>
    <property type="project" value="UniProtKB-SubCell"/>
</dbReference>
<dbReference type="RefSeq" id="WP_115937925.1">
    <property type="nucleotide sequence ID" value="NZ_QRDW01000009.1"/>
</dbReference>
<dbReference type="InterPro" id="IPR003661">
    <property type="entry name" value="HisK_dim/P_dom"/>
</dbReference>
<evidence type="ECO:0000259" key="15">
    <source>
        <dbReference type="PROSITE" id="PS50110"/>
    </source>
</evidence>
<proteinExistence type="predicted"/>
<comment type="catalytic activity">
    <reaction evidence="1">
        <text>ATP + protein L-histidine = ADP + protein N-phospho-L-histidine.</text>
        <dbReference type="EC" id="2.7.13.3"/>
    </reaction>
</comment>
<keyword evidence="10" id="KW-1133">Transmembrane helix</keyword>
<dbReference type="InterPro" id="IPR035965">
    <property type="entry name" value="PAS-like_dom_sf"/>
</dbReference>
<feature type="domain" description="Histidine kinase" evidence="14">
    <location>
        <begin position="265"/>
        <end position="486"/>
    </location>
</feature>
<comment type="subcellular location">
    <subcellularLocation>
        <location evidence="2">Membrane</location>
    </subcellularLocation>
</comment>
<evidence type="ECO:0000256" key="11">
    <source>
        <dbReference type="ARBA" id="ARBA00023012"/>
    </source>
</evidence>
<dbReference type="EMBL" id="QRDW01000009">
    <property type="protein sequence ID" value="RED47754.1"/>
    <property type="molecule type" value="Genomic_DNA"/>
</dbReference>
<dbReference type="CDD" id="cd00082">
    <property type="entry name" value="HisKA"/>
    <property type="match status" value="1"/>
</dbReference>
<accession>A0A3D9HE57</accession>
<dbReference type="InterPro" id="IPR004358">
    <property type="entry name" value="Sig_transdc_His_kin-like_C"/>
</dbReference>
<organism evidence="16 17">
    <name type="scientific">Aestuariispira insulae</name>
    <dbReference type="NCBI Taxonomy" id="1461337"/>
    <lineage>
        <taxon>Bacteria</taxon>
        <taxon>Pseudomonadati</taxon>
        <taxon>Pseudomonadota</taxon>
        <taxon>Alphaproteobacteria</taxon>
        <taxon>Rhodospirillales</taxon>
        <taxon>Kiloniellaceae</taxon>
        <taxon>Aestuariispira</taxon>
    </lineage>
</organism>
<dbReference type="PROSITE" id="PS50110">
    <property type="entry name" value="RESPONSE_REGULATORY"/>
    <property type="match status" value="1"/>
</dbReference>
<dbReference type="SUPFAM" id="SSF55874">
    <property type="entry name" value="ATPase domain of HSP90 chaperone/DNA topoisomerase II/histidine kinase"/>
    <property type="match status" value="1"/>
</dbReference>
<keyword evidence="8 16" id="KW-0418">Kinase</keyword>
<keyword evidence="7" id="KW-0547">Nucleotide-binding</keyword>
<keyword evidence="12" id="KW-0472">Membrane</keyword>
<dbReference type="CDD" id="cd17546">
    <property type="entry name" value="REC_hyHK_CKI1_RcsC-like"/>
    <property type="match status" value="1"/>
</dbReference>
<evidence type="ECO:0000256" key="9">
    <source>
        <dbReference type="ARBA" id="ARBA00022840"/>
    </source>
</evidence>
<keyword evidence="9" id="KW-0067">ATP-binding</keyword>
<gene>
    <name evidence="16" type="ORF">DFP90_109118</name>
</gene>
<dbReference type="InterPro" id="IPR000014">
    <property type="entry name" value="PAS"/>
</dbReference>
<keyword evidence="11" id="KW-0902">Two-component regulatory system</keyword>
<dbReference type="SMART" id="SM00387">
    <property type="entry name" value="HATPase_c"/>
    <property type="match status" value="1"/>
</dbReference>
<dbReference type="Gene3D" id="1.10.287.130">
    <property type="match status" value="1"/>
</dbReference>
<dbReference type="InterPro" id="IPR005467">
    <property type="entry name" value="His_kinase_dom"/>
</dbReference>
<evidence type="ECO:0000256" key="13">
    <source>
        <dbReference type="PROSITE-ProRule" id="PRU00169"/>
    </source>
</evidence>
<keyword evidence="4 13" id="KW-0597">Phosphoprotein</keyword>
<evidence type="ECO:0000256" key="4">
    <source>
        <dbReference type="ARBA" id="ARBA00022553"/>
    </source>
</evidence>
<dbReference type="Proteomes" id="UP000256845">
    <property type="component" value="Unassembled WGS sequence"/>
</dbReference>
<protein>
    <recommendedName>
        <fullName evidence="3">histidine kinase</fullName>
        <ecNumber evidence="3">2.7.13.3</ecNumber>
    </recommendedName>
</protein>
<sequence length="638" mass="71170">MANDHLRHFQHRSEAELFEMVPTPVWFFDVRNYKFWWCNQAALKMWGVNTVQDMIDKDLSGDSDGAKRRVWQTFEMAAAQGEREETWTTYPNDKPKVTHMRHRSIRLGDDAVEGIIAFVSDDVDLGSMPDNIMLIEAMRYIPNPITVFSMDGHLMRQNEAAGAIYGNIREDRIVDPDPLFVRRFSDRALGQNRLRRARDHQASREEFQVETLAGPRRHAMDVRISRDPVTGEFNLVVTEEDVTELREALEQAEAANRAKSDFLAVMSHELRTPLNGILGFTEALMDEGLNEEQQQMLRYVRESGLGLRDLLNDILDLSKVEAGAMELEPVAFDMGELLKRVAGFWRQAANAKGIDFKLSLPPVMPPVLIGDTLRLRQILNNLLGNALKFTDMGAVSLRMDHSLLKSGRHHVTLTVEDSGIGIAKADQEKLFARFAQVDGSVSRRYGGTGLGLAICRELTELMGGTVSLDSQQGRGTTVSVGIEFDAGQPAALENAKDLQTEVPEGFLKAGTAPVRILVAEDNHVNQRLMQAFLGRLNVSMDFADDGAAAVAKVETEDYDLILMDSQMPRMDGITATAEIRAMAPPKSDVPIIALTANAMKGDRERYLSAGMDDHVTKPIERDLLFQAMVRALSKVTDC</sequence>
<dbReference type="CDD" id="cd16922">
    <property type="entry name" value="HATPase_EvgS-ArcB-TorS-like"/>
    <property type="match status" value="1"/>
</dbReference>
<feature type="domain" description="Response regulatory" evidence="15">
    <location>
        <begin position="515"/>
        <end position="632"/>
    </location>
</feature>
<dbReference type="PANTHER" id="PTHR45339:SF1">
    <property type="entry name" value="HYBRID SIGNAL TRANSDUCTION HISTIDINE KINASE J"/>
    <property type="match status" value="1"/>
</dbReference>
<evidence type="ECO:0000313" key="16">
    <source>
        <dbReference type="EMBL" id="RED47754.1"/>
    </source>
</evidence>
<evidence type="ECO:0000256" key="10">
    <source>
        <dbReference type="ARBA" id="ARBA00022989"/>
    </source>
</evidence>
<dbReference type="Pfam" id="PF00072">
    <property type="entry name" value="Response_reg"/>
    <property type="match status" value="1"/>
</dbReference>
<dbReference type="InterPro" id="IPR036890">
    <property type="entry name" value="HATPase_C_sf"/>
</dbReference>